<gene>
    <name evidence="6" type="ORF">FD47_GL002089</name>
</gene>
<dbReference type="Gene3D" id="1.10.1740.10">
    <property type="match status" value="1"/>
</dbReference>
<reference evidence="6 7" key="1">
    <citation type="journal article" date="2015" name="Genome Announc.">
        <title>Expanding the biotechnology potential of lactobacilli through comparative genomics of 213 strains and associated genera.</title>
        <authorList>
            <person name="Sun Z."/>
            <person name="Harris H.M."/>
            <person name="McCann A."/>
            <person name="Guo C."/>
            <person name="Argimon S."/>
            <person name="Zhang W."/>
            <person name="Yang X."/>
            <person name="Jeffery I.B."/>
            <person name="Cooney J.C."/>
            <person name="Kagawa T.F."/>
            <person name="Liu W."/>
            <person name="Song Y."/>
            <person name="Salvetti E."/>
            <person name="Wrobel A."/>
            <person name="Rasinkangas P."/>
            <person name="Parkhill J."/>
            <person name="Rea M.C."/>
            <person name="O'Sullivan O."/>
            <person name="Ritari J."/>
            <person name="Douillard F.P."/>
            <person name="Paul Ross R."/>
            <person name="Yang R."/>
            <person name="Briner A.E."/>
            <person name="Felis G.E."/>
            <person name="de Vos W.M."/>
            <person name="Barrangou R."/>
            <person name="Klaenhammer T.R."/>
            <person name="Caufield P.W."/>
            <person name="Cui Y."/>
            <person name="Zhang H."/>
            <person name="O'Toole P.W."/>
        </authorList>
    </citation>
    <scope>NUCLEOTIDE SEQUENCE [LARGE SCALE GENOMIC DNA]</scope>
    <source>
        <strain evidence="6 7">DSM 18390</strain>
    </source>
</reference>
<dbReference type="PATRIC" id="fig|1423786.4.peg.2195"/>
<dbReference type="InterPro" id="IPR014284">
    <property type="entry name" value="RNA_pol_sigma-70_dom"/>
</dbReference>
<dbReference type="InterPro" id="IPR013325">
    <property type="entry name" value="RNA_pol_sigma_r2"/>
</dbReference>
<protein>
    <submittedName>
        <fullName evidence="6">Sigma-70 region 2</fullName>
    </submittedName>
</protein>
<dbReference type="AlphaFoldDB" id="A0A0R1Z297"/>
<sequence length="182" mass="21389">MTTKAEFKMIRMAADGDEQAFKKLFEQYHPLVRKFNKMFYVYGMDRDDFDQEASIVLLKAAQHYDYQRSITFGTFFRASLKNRFFDLVRKNKAQKRQPRQLPKYIDENLGYYAATLKDSAANSPEFAMLLKESFRDLYLKCSPLEQDVFAELLAQGSAGLIDQKSFLNAYERCKRKFDNESN</sequence>
<evidence type="ECO:0000313" key="7">
    <source>
        <dbReference type="Proteomes" id="UP000051010"/>
    </source>
</evidence>
<evidence type="ECO:0000256" key="4">
    <source>
        <dbReference type="ARBA" id="ARBA00023163"/>
    </source>
</evidence>
<dbReference type="GO" id="GO:0006352">
    <property type="term" value="P:DNA-templated transcription initiation"/>
    <property type="evidence" value="ECO:0007669"/>
    <property type="project" value="InterPro"/>
</dbReference>
<dbReference type="SUPFAM" id="SSF88946">
    <property type="entry name" value="Sigma2 domain of RNA polymerase sigma factors"/>
    <property type="match status" value="1"/>
</dbReference>
<evidence type="ECO:0000259" key="5">
    <source>
        <dbReference type="Pfam" id="PF04542"/>
    </source>
</evidence>
<feature type="domain" description="RNA polymerase sigma-70 region 2" evidence="5">
    <location>
        <begin position="24"/>
        <end position="92"/>
    </location>
</feature>
<dbReference type="InterPro" id="IPR007627">
    <property type="entry name" value="RNA_pol_sigma70_r2"/>
</dbReference>
<accession>A0A0R1Z297</accession>
<dbReference type="RefSeq" id="WP_008211710.1">
    <property type="nucleotide sequence ID" value="NZ_AZFZ01000005.1"/>
</dbReference>
<keyword evidence="2" id="KW-0731">Sigma factor</keyword>
<keyword evidence="4" id="KW-0804">Transcription</keyword>
<dbReference type="EMBL" id="AZFZ01000005">
    <property type="protein sequence ID" value="KRM45196.1"/>
    <property type="molecule type" value="Genomic_DNA"/>
</dbReference>
<dbReference type="NCBIfam" id="TIGR02937">
    <property type="entry name" value="sigma70-ECF"/>
    <property type="match status" value="1"/>
</dbReference>
<evidence type="ECO:0000256" key="1">
    <source>
        <dbReference type="ARBA" id="ARBA00023015"/>
    </source>
</evidence>
<dbReference type="Proteomes" id="UP000051010">
    <property type="component" value="Unassembled WGS sequence"/>
</dbReference>
<dbReference type="GO" id="GO:0003677">
    <property type="term" value="F:DNA binding"/>
    <property type="evidence" value="ECO:0007669"/>
    <property type="project" value="UniProtKB-KW"/>
</dbReference>
<name>A0A0R1Z297_9LACO</name>
<evidence type="ECO:0000313" key="6">
    <source>
        <dbReference type="EMBL" id="KRM45196.1"/>
    </source>
</evidence>
<organism evidence="6 7">
    <name type="scientific">Lentilactobacillus parafarraginis DSM 18390 = JCM 14109</name>
    <dbReference type="NCBI Taxonomy" id="1423786"/>
    <lineage>
        <taxon>Bacteria</taxon>
        <taxon>Bacillati</taxon>
        <taxon>Bacillota</taxon>
        <taxon>Bacilli</taxon>
        <taxon>Lactobacillales</taxon>
        <taxon>Lactobacillaceae</taxon>
        <taxon>Lentilactobacillus</taxon>
    </lineage>
</organism>
<dbReference type="GO" id="GO:0016987">
    <property type="term" value="F:sigma factor activity"/>
    <property type="evidence" value="ECO:0007669"/>
    <property type="project" value="UniProtKB-KW"/>
</dbReference>
<comment type="caution">
    <text evidence="6">The sequence shown here is derived from an EMBL/GenBank/DDBJ whole genome shotgun (WGS) entry which is preliminary data.</text>
</comment>
<evidence type="ECO:0000256" key="2">
    <source>
        <dbReference type="ARBA" id="ARBA00023082"/>
    </source>
</evidence>
<evidence type="ECO:0000256" key="3">
    <source>
        <dbReference type="ARBA" id="ARBA00023125"/>
    </source>
</evidence>
<proteinExistence type="predicted"/>
<dbReference type="PANTHER" id="PTHR30385">
    <property type="entry name" value="SIGMA FACTOR F FLAGELLAR"/>
    <property type="match status" value="1"/>
</dbReference>
<keyword evidence="1" id="KW-0805">Transcription regulation</keyword>
<dbReference type="Pfam" id="PF04542">
    <property type="entry name" value="Sigma70_r2"/>
    <property type="match status" value="1"/>
</dbReference>
<keyword evidence="3" id="KW-0238">DNA-binding</keyword>